<dbReference type="Pfam" id="PF25680">
    <property type="entry name" value="Mom"/>
    <property type="match status" value="1"/>
</dbReference>
<reference evidence="3" key="1">
    <citation type="submission" date="2016-10" db="EMBL/GenBank/DDBJ databases">
        <authorList>
            <person name="Varghese N."/>
            <person name="Submissions S."/>
        </authorList>
    </citation>
    <scope>NUCLEOTIDE SEQUENCE [LARGE SCALE GENOMIC DNA]</scope>
    <source>
        <strain evidence="3">DSM 12111</strain>
    </source>
</reference>
<name>A0A1H4Y3I5_PSEAG</name>
<dbReference type="RefSeq" id="WP_208600167.1">
    <property type="nucleotide sequence ID" value="NZ_FNSC01000001.1"/>
</dbReference>
<dbReference type="Proteomes" id="UP000242849">
    <property type="component" value="Unassembled WGS sequence"/>
</dbReference>
<accession>A0A1H4Y3I5</accession>
<dbReference type="EMBL" id="FNSC01000001">
    <property type="protein sequence ID" value="SED11638.1"/>
    <property type="molecule type" value="Genomic_DNA"/>
</dbReference>
<sequence>MAKQKPSYHPQHPGTFTAPTTTQPGFIEGADATAGFGHRDFYIAVIPRVEAVGIIRANHYSRRIVANSFIHLGVWVDGVMRGVLQFGYALNPRAADKIVAGTEIGQYLELNRMWLDDVAPRNSESRALSYCFKYIRRACPTVAWIQSFADERCGAWGVVYQAANFHYFGHHWTSFYELDGETYHSQLLSRHKASGGRAQYLRENLGRATIHRLRQFRYIYMVKQSWLKRCKVAPLPYPKPGQPLPDRRRHRRLAQVPNTAQNLPVRRTPRDAK</sequence>
<gene>
    <name evidence="2" type="ORF">SAMN05421553_2058</name>
</gene>
<feature type="region of interest" description="Disordered" evidence="1">
    <location>
        <begin position="1"/>
        <end position="24"/>
    </location>
</feature>
<organism evidence="2 3">
    <name type="scientific">Pseudomonas anguilliseptica</name>
    <dbReference type="NCBI Taxonomy" id="53406"/>
    <lineage>
        <taxon>Bacteria</taxon>
        <taxon>Pseudomonadati</taxon>
        <taxon>Pseudomonadota</taxon>
        <taxon>Gammaproteobacteria</taxon>
        <taxon>Pseudomonadales</taxon>
        <taxon>Pseudomonadaceae</taxon>
        <taxon>Pseudomonas</taxon>
    </lineage>
</organism>
<evidence type="ECO:0000313" key="3">
    <source>
        <dbReference type="Proteomes" id="UP000242849"/>
    </source>
</evidence>
<proteinExistence type="predicted"/>
<dbReference type="AlphaFoldDB" id="A0A1H4Y3I5"/>
<evidence type="ECO:0000256" key="1">
    <source>
        <dbReference type="SAM" id="MobiDB-lite"/>
    </source>
</evidence>
<dbReference type="STRING" id="53406.SAMN05421553_2058"/>
<dbReference type="InterPro" id="IPR057895">
    <property type="entry name" value="Mom"/>
</dbReference>
<evidence type="ECO:0000313" key="2">
    <source>
        <dbReference type="EMBL" id="SED11638.1"/>
    </source>
</evidence>
<keyword evidence="3" id="KW-1185">Reference proteome</keyword>
<feature type="region of interest" description="Disordered" evidence="1">
    <location>
        <begin position="238"/>
        <end position="273"/>
    </location>
</feature>
<protein>
    <submittedName>
        <fullName evidence="2">Uncharacterized protein</fullName>
    </submittedName>
</protein>